<dbReference type="Proteomes" id="UP000219788">
    <property type="component" value="Unassembled WGS sequence"/>
</dbReference>
<dbReference type="Gene3D" id="2.30.30.940">
    <property type="match status" value="1"/>
</dbReference>
<feature type="domain" description="TrwC relaxase" evidence="2">
    <location>
        <begin position="10"/>
        <end position="282"/>
    </location>
</feature>
<dbReference type="NCBIfam" id="TIGR02686">
    <property type="entry name" value="relax_trwC"/>
    <property type="match status" value="1"/>
</dbReference>
<keyword evidence="6" id="KW-0378">Hydrolase</keyword>
<dbReference type="InterPro" id="IPR040668">
    <property type="entry name" value="TraI_2B"/>
</dbReference>
<dbReference type="Pfam" id="PF13604">
    <property type="entry name" value="AAA_30"/>
    <property type="match status" value="1"/>
</dbReference>
<dbReference type="GO" id="GO:0003677">
    <property type="term" value="F:DNA binding"/>
    <property type="evidence" value="ECO:0007669"/>
    <property type="project" value="InterPro"/>
</dbReference>
<dbReference type="InterPro" id="IPR027417">
    <property type="entry name" value="P-loop_NTPase"/>
</dbReference>
<evidence type="ECO:0000259" key="5">
    <source>
        <dbReference type="Pfam" id="PF22232"/>
    </source>
</evidence>
<dbReference type="Pfam" id="PF07057">
    <property type="entry name" value="TraI_C"/>
    <property type="match status" value="1"/>
</dbReference>
<keyword evidence="6" id="KW-0547">Nucleotide-binding</keyword>
<dbReference type="SUPFAM" id="SSF52540">
    <property type="entry name" value="P-loop containing nucleoside triphosphate hydrolases"/>
    <property type="match status" value="2"/>
</dbReference>
<accession>A0A2A7U851</accession>
<feature type="domain" description="TraI 2B/2B-like" evidence="4">
    <location>
        <begin position="632"/>
        <end position="711"/>
    </location>
</feature>
<reference evidence="7" key="1">
    <citation type="submission" date="2017-09" db="EMBL/GenBank/DDBJ databases">
        <title>FDA dAtabase for Regulatory Grade micrObial Sequences (FDA-ARGOS): Supporting development and validation of Infectious Disease Dx tests.</title>
        <authorList>
            <person name="Goldberg B."/>
            <person name="Campos J."/>
            <person name="Tallon L."/>
            <person name="Sadzewicz L."/>
            <person name="Ott S."/>
            <person name="Zhao X."/>
            <person name="Nagaraj S."/>
            <person name="Vavikolanu K."/>
            <person name="Aluvathingal J."/>
            <person name="Nadendla S."/>
            <person name="Geyer C."/>
            <person name="Sichtig H."/>
        </authorList>
    </citation>
    <scope>NUCLEOTIDE SEQUENCE [LARGE SCALE GENOMIC DNA]</scope>
    <source>
        <strain evidence="7">FDAARGOS_370</strain>
    </source>
</reference>
<dbReference type="NCBIfam" id="TIGR02760">
    <property type="entry name" value="TraI_TIGR"/>
    <property type="match status" value="1"/>
</dbReference>
<dbReference type="CDD" id="cd18809">
    <property type="entry name" value="SF1_C_RecD"/>
    <property type="match status" value="1"/>
</dbReference>
<dbReference type="InterPro" id="IPR009767">
    <property type="entry name" value="DNA_helicase_TraI_C"/>
</dbReference>
<feature type="domain" description="DNA helicase TraI type C-terminal" evidence="1">
    <location>
        <begin position="1461"/>
        <end position="1618"/>
    </location>
</feature>
<evidence type="ECO:0000259" key="1">
    <source>
        <dbReference type="Pfam" id="PF07057"/>
    </source>
</evidence>
<dbReference type="CDD" id="cd17933">
    <property type="entry name" value="DEXSc_RecD-like"/>
    <property type="match status" value="1"/>
</dbReference>
<dbReference type="GO" id="GO:0005524">
    <property type="term" value="F:ATP binding"/>
    <property type="evidence" value="ECO:0007669"/>
    <property type="project" value="InterPro"/>
</dbReference>
<dbReference type="Pfam" id="PF22232">
    <property type="entry name" value="TraI_hel_assoc_N"/>
    <property type="match status" value="1"/>
</dbReference>
<dbReference type="InterPro" id="IPR014862">
    <property type="entry name" value="TrwC"/>
</dbReference>
<feature type="domain" description="TraI N-terminal subdomain" evidence="3">
    <location>
        <begin position="574"/>
        <end position="626"/>
    </location>
</feature>
<evidence type="ECO:0000313" key="6">
    <source>
        <dbReference type="EMBL" id="PEH74477.1"/>
    </source>
</evidence>
<comment type="caution">
    <text evidence="6">The sequence shown here is derived from an EMBL/GenBank/DDBJ whole genome shotgun (WGS) entry which is preliminary data.</text>
</comment>
<sequence>MMSFSQVKSAGNAGGYYTDKDNYYVLGSMDDRWYGEGAKQLGLSGAVDKAVFTQLLHGRLPDGADLSRMESGVNKHRPGYDLTFSAPKSVSMMVMLGGDRRLIDAHNRAVDVALKQAEALASTRSMRNGVSETVLTGNLIIARFNHDTSRDQDPQLHTHSVVINATRKGDKWQALSSDTVGKTGFSENILANQIALGKIYRQALRSEVEAMGYQVEVVGKHGLWEMKSVPVEAFSHRSQAIQKAVGADASLKSRDVATLDTRKAKMAIDPTEKMAEWMATLKSTGFDIQGYREAAAQRVTQGHVPAPAEPAAVDMAKTVRQAISQLSERKVQFTYSDMLAATVSLLPATDGVIARARAGIDHAIEQQQLIPLDREKGVFTSDIHVLDELSVRTLGQSLGEQGHVTVGAMPSSASRHDYSPLAQQVMTERPPLAMLASPGGAGVQRQRVSELVQATQALGRKVQILASDAKSQRFLQQDAVLGQAAIFPQRVLNDGMAFTPNSTLIVTEGEKLTLKETVTLLDGALRNNVQLLIFDTAQRQATGNALSVLRESGIDTLHYAQTAPVETQILSEPDKPSRFARLADDYVAARQAGDPVVAQVSGPTDQQHLTRAIRSAMKTQGALGQNDTALMALEPVWLDSKNRLSRDTYRVGMVMERWDAESKTATRYVIDRVTARSHTLTLRDEQGATQTLRLSSLDSRWSLYQPQTLAVSSGEQLRVLGKMEGLTWRAGDSLQVQQADEAGIQVERQGQMQRLAVGKTPFTAIKVAYGYVEGLGRSVNDKAQVLAAVAHNDLNQGTLNRLARSGSRIRLYSAQSEEKVANRLGRHPAFSTVSAHIKQVADQPDLATALFRQRTALHTPAEQALFLAVPVLEAEGASLAFSRVSLLAQAQEAAGGSLPLSALADAIKTQIREGALIPVGSAPGHGNDLLVSRASFEAEKSILRHIAEGKAAVAPLMAQVPESYLAGLTTGQQAATRMILETPDRFTVVQGYAGVGKTTQFRAVMSAIASLPESERPRVVGLAPTHRAVAEMQAAGVEAQTLASFLFDNQQAQQQGERPDFSRTLFLIDESSMLGNADMASAYALIASGGGRAVASGDSDQLQAIAPGQPFHLQQTRSAADVAIMKEIVRQTPELRPAVYSLIARDVVGALNTIEQVSPHQVPRLEESWFPPSSVMEIKKDPDASPGGVDEISTTLSPTVPKTIHDAIVADYLGRTPQARDNTLIITHLNQDRRAVNALIHEARVASGELSGGERTLPILVSANITDGALRRLSTWKTHQNARPLLDHTYYRIVEVDEKNQLVTLQDERGRERILSPQEAVREGVTLYQSDNITVSVGDRMRFSKSDIERGFMANSTWTVSAINSDSVTLTNGQETRIVHPHTELAERHIDLAYAITAHGAQGASESFAIALEGTEGGRRYMVNHASAYVALSRAKQHVQVYTDNREAWVTAIQKADRGATAHEILQPRGERTADNAARLLAQAVPLSAVAAGRAVLKQDGLDAGTSLARFVAPGRKYPQPHVAFPAFDENGKAAGAWLSPLSHGDKPAAVVLPREGRLFGSTAARFVALQASRNGESRLAAGIEEGVKLAARFPDAGIVVRLQGEGVPWNPGAMTGGRVWADAGETGQGTSGDAARLPPEVLALRQSEEAARVALEKQAEKTAREMLGQKEKPSPDDVSPEKMRQIVDEVVKGGVERVPHPADTLPTLADHQQSAVDLVAESLQRERLQQMERELVRDKTLAGD</sequence>
<dbReference type="Gene3D" id="6.10.250.110">
    <property type="match status" value="1"/>
</dbReference>
<dbReference type="RefSeq" id="WP_098142460.1">
    <property type="nucleotide sequence ID" value="NZ_PDDV01000001.1"/>
</dbReference>
<feature type="domain" description="TraI helicase-associated ssDBD N-terminal" evidence="5">
    <location>
        <begin position="439"/>
        <end position="535"/>
    </location>
</feature>
<proteinExistence type="predicted"/>
<dbReference type="Pfam" id="PF18272">
    <property type="entry name" value="ssDNA_TraI_N"/>
    <property type="match status" value="1"/>
</dbReference>
<keyword evidence="6" id="KW-0347">Helicase</keyword>
<evidence type="ECO:0000259" key="2">
    <source>
        <dbReference type="Pfam" id="PF08751"/>
    </source>
</evidence>
<dbReference type="EMBL" id="PDDV01000001">
    <property type="protein sequence ID" value="PEH74477.1"/>
    <property type="molecule type" value="Genomic_DNA"/>
</dbReference>
<dbReference type="GO" id="GO:0016818">
    <property type="term" value="F:hydrolase activity, acting on acid anhydrides, in phosphorus-containing anhydrides"/>
    <property type="evidence" value="ECO:0007669"/>
    <property type="project" value="InterPro"/>
</dbReference>
<dbReference type="SUPFAM" id="SSF55464">
    <property type="entry name" value="Origin of replication-binding domain, RBD-like"/>
    <property type="match status" value="1"/>
</dbReference>
<dbReference type="OrthoDB" id="1634048at2"/>
<dbReference type="InterPro" id="IPR014129">
    <property type="entry name" value="Conjug_relaxase_TraI"/>
</dbReference>
<organism evidence="6 7">
    <name type="scientific">Edwardsiella tarda</name>
    <dbReference type="NCBI Taxonomy" id="636"/>
    <lineage>
        <taxon>Bacteria</taxon>
        <taxon>Pseudomonadati</taxon>
        <taxon>Pseudomonadota</taxon>
        <taxon>Gammaproteobacteria</taxon>
        <taxon>Enterobacterales</taxon>
        <taxon>Hafniaceae</taxon>
        <taxon>Edwardsiella</taxon>
    </lineage>
</organism>
<dbReference type="NCBIfam" id="NF041492">
    <property type="entry name" value="MobF"/>
    <property type="match status" value="1"/>
</dbReference>
<dbReference type="Gene3D" id="6.10.140.290">
    <property type="match status" value="1"/>
</dbReference>
<dbReference type="Pfam" id="PF08751">
    <property type="entry name" value="TrwC"/>
    <property type="match status" value="1"/>
</dbReference>
<evidence type="ECO:0000313" key="7">
    <source>
        <dbReference type="Proteomes" id="UP000219788"/>
    </source>
</evidence>
<dbReference type="PANTHER" id="PTHR43788:SF8">
    <property type="entry name" value="DNA-BINDING PROTEIN SMUBP-2"/>
    <property type="match status" value="1"/>
</dbReference>
<gene>
    <name evidence="6" type="primary">traI</name>
    <name evidence="6" type="ORF">CRM76_00335</name>
</gene>
<dbReference type="PANTHER" id="PTHR43788">
    <property type="entry name" value="DNA2/NAM7 HELICASE FAMILY MEMBER"/>
    <property type="match status" value="1"/>
</dbReference>
<dbReference type="InterPro" id="IPR014059">
    <property type="entry name" value="TraI/TrwC_relax"/>
</dbReference>
<dbReference type="Pfam" id="PF18340">
    <property type="entry name" value="TraI_2B"/>
    <property type="match status" value="1"/>
</dbReference>
<name>A0A2A7U851_EDWTA</name>
<dbReference type="GO" id="GO:0043139">
    <property type="term" value="F:5'-3' DNA helicase activity"/>
    <property type="evidence" value="ECO:0007669"/>
    <property type="project" value="TreeGrafter"/>
</dbReference>
<dbReference type="InterPro" id="IPR050534">
    <property type="entry name" value="Coronavir_polyprotein_1ab"/>
</dbReference>
<dbReference type="Gene3D" id="3.40.50.300">
    <property type="entry name" value="P-loop containing nucleotide triphosphate hydrolases"/>
    <property type="match status" value="2"/>
</dbReference>
<dbReference type="InterPro" id="IPR054558">
    <property type="entry name" value="TraI_hel_assoc_DBD_N"/>
</dbReference>
<keyword evidence="6" id="KW-0067">ATP-binding</keyword>
<dbReference type="InterPro" id="IPR040987">
    <property type="entry name" value="TraI_N"/>
</dbReference>
<dbReference type="NCBIfam" id="NF010263">
    <property type="entry name" value="PRK13709.1"/>
    <property type="match status" value="1"/>
</dbReference>
<evidence type="ECO:0000259" key="3">
    <source>
        <dbReference type="Pfam" id="PF18272"/>
    </source>
</evidence>
<evidence type="ECO:0000259" key="4">
    <source>
        <dbReference type="Pfam" id="PF18340"/>
    </source>
</evidence>
<protein>
    <submittedName>
        <fullName evidence="6">Conjugative transfer relaxase/helicase TraI</fullName>
    </submittedName>
</protein>